<evidence type="ECO:0000313" key="17">
    <source>
        <dbReference type="Proteomes" id="UP001549106"/>
    </source>
</evidence>
<sequence>MNIYTKSGDKGTTDLVRTKNVSKSDDRIQLVGTIDELTSHLGLVKTMMEDEDAIAVLEKIQRRLITIMAGVADPYNRDYKIEDAPVETLEQEIDRLEGLFQRPKEFILPGANRLSAELDIARTVARRAERALAAVSVKFGADNGTKKYMNRLADYLYVLARYIDAIQADKVEKSENTQVSGDKKERPMAENQGTQPSEAVIQEVLKRMGIQGRITLDSAKRLIEKIEKEAERRGKKAVIAVCGPEGNPIAVHVMDGAFLVSFDVATKKAYTSVAVKMSTKELSVLAQPGGTFYGVDKMDNGKIVIFGGGVPLKVGDTIIGGLGVSGGTGEEDHSLAEYGLSVLNEVL</sequence>
<gene>
    <name evidence="16" type="ORF">ABID24_000104</name>
</gene>
<dbReference type="InterPro" id="IPR005624">
    <property type="entry name" value="PduO/GlcC-like"/>
</dbReference>
<dbReference type="SUPFAM" id="SSF89028">
    <property type="entry name" value="Cobalamin adenosyltransferase-like"/>
    <property type="match status" value="1"/>
</dbReference>
<dbReference type="Pfam" id="PF03928">
    <property type="entry name" value="HbpS-like"/>
    <property type="match status" value="1"/>
</dbReference>
<dbReference type="Pfam" id="PF01923">
    <property type="entry name" value="Cob_adeno_trans"/>
    <property type="match status" value="1"/>
</dbReference>
<dbReference type="EC" id="2.5.1.17" evidence="3"/>
<dbReference type="InterPro" id="IPR029499">
    <property type="entry name" value="PduO-typ"/>
</dbReference>
<evidence type="ECO:0000256" key="14">
    <source>
        <dbReference type="SAM" id="MobiDB-lite"/>
    </source>
</evidence>
<keyword evidence="6" id="KW-0808">Transferase</keyword>
<evidence type="ECO:0000256" key="5">
    <source>
        <dbReference type="ARBA" id="ARBA00022573"/>
    </source>
</evidence>
<feature type="region of interest" description="Disordered" evidence="14">
    <location>
        <begin position="173"/>
        <end position="197"/>
    </location>
</feature>
<protein>
    <recommendedName>
        <fullName evidence="4">Corrinoid adenosyltransferase</fullName>
        <ecNumber evidence="3">2.5.1.17</ecNumber>
    </recommendedName>
    <alternativeName>
        <fullName evidence="9">Cob(II)alamin adenosyltransferase</fullName>
    </alternativeName>
    <alternativeName>
        <fullName evidence="11">Cob(II)yrinic acid a,c-diamide adenosyltransferase</fullName>
    </alternativeName>
    <alternativeName>
        <fullName evidence="10">Cobinamide/cobalamin adenosyltransferase</fullName>
    </alternativeName>
</protein>
<dbReference type="InterPro" id="IPR016030">
    <property type="entry name" value="CblAdoTrfase-like"/>
</dbReference>
<dbReference type="NCBIfam" id="TIGR00636">
    <property type="entry name" value="PduO_Nterm"/>
    <property type="match status" value="1"/>
</dbReference>
<evidence type="ECO:0000256" key="10">
    <source>
        <dbReference type="ARBA" id="ARBA00033334"/>
    </source>
</evidence>
<evidence type="ECO:0000256" key="11">
    <source>
        <dbReference type="ARBA" id="ARBA00033354"/>
    </source>
</evidence>
<evidence type="ECO:0000259" key="15">
    <source>
        <dbReference type="Pfam" id="PF01923"/>
    </source>
</evidence>
<evidence type="ECO:0000256" key="13">
    <source>
        <dbReference type="ARBA" id="ARBA00048692"/>
    </source>
</evidence>
<evidence type="ECO:0000256" key="7">
    <source>
        <dbReference type="ARBA" id="ARBA00022741"/>
    </source>
</evidence>
<dbReference type="Proteomes" id="UP001549106">
    <property type="component" value="Unassembled WGS sequence"/>
</dbReference>
<feature type="domain" description="Cobalamin adenosyltransferase-like" evidence="15">
    <location>
        <begin position="3"/>
        <end position="163"/>
    </location>
</feature>
<proteinExistence type="inferred from homology"/>
<feature type="compositionally biased region" description="Basic and acidic residues" evidence="14">
    <location>
        <begin position="173"/>
        <end position="188"/>
    </location>
</feature>
<evidence type="ECO:0000256" key="6">
    <source>
        <dbReference type="ARBA" id="ARBA00022679"/>
    </source>
</evidence>
<evidence type="ECO:0000256" key="3">
    <source>
        <dbReference type="ARBA" id="ARBA00012454"/>
    </source>
</evidence>
<comment type="pathway">
    <text evidence="1">Cofactor biosynthesis; adenosylcobalamin biosynthesis; adenosylcobalamin from cob(II)yrinate a,c-diamide: step 2/7.</text>
</comment>
<keyword evidence="7" id="KW-0547">Nucleotide-binding</keyword>
<dbReference type="Gene3D" id="3.30.450.150">
    <property type="entry name" value="Haem-degrading domain"/>
    <property type="match status" value="1"/>
</dbReference>
<evidence type="ECO:0000313" key="16">
    <source>
        <dbReference type="EMBL" id="MET3748888.1"/>
    </source>
</evidence>
<keyword evidence="5" id="KW-0169">Cobalamin biosynthesis</keyword>
<evidence type="ECO:0000256" key="8">
    <source>
        <dbReference type="ARBA" id="ARBA00022840"/>
    </source>
</evidence>
<dbReference type="PANTHER" id="PTHR12213">
    <property type="entry name" value="CORRINOID ADENOSYLTRANSFERASE"/>
    <property type="match status" value="1"/>
</dbReference>
<comment type="catalytic activity">
    <reaction evidence="12">
        <text>2 cob(II)yrinate a,c diamide + reduced [electron-transfer flavoprotein] + 2 ATP = 2 adenosylcob(III)yrinate a,c-diamide + 2 triphosphate + oxidized [electron-transfer flavoprotein] + 3 H(+)</text>
        <dbReference type="Rhea" id="RHEA:11528"/>
        <dbReference type="Rhea" id="RHEA-COMP:10685"/>
        <dbReference type="Rhea" id="RHEA-COMP:10686"/>
        <dbReference type="ChEBI" id="CHEBI:15378"/>
        <dbReference type="ChEBI" id="CHEBI:18036"/>
        <dbReference type="ChEBI" id="CHEBI:30616"/>
        <dbReference type="ChEBI" id="CHEBI:57692"/>
        <dbReference type="ChEBI" id="CHEBI:58307"/>
        <dbReference type="ChEBI" id="CHEBI:58503"/>
        <dbReference type="ChEBI" id="CHEBI:58537"/>
        <dbReference type="EC" id="2.5.1.17"/>
    </reaction>
</comment>
<dbReference type="SUPFAM" id="SSF143744">
    <property type="entry name" value="GlcG-like"/>
    <property type="match status" value="1"/>
</dbReference>
<dbReference type="InterPro" id="IPR036451">
    <property type="entry name" value="CblAdoTrfase-like_sf"/>
</dbReference>
<organism evidence="16 17">
    <name type="scientific">Blautia caecimuris</name>
    <dbReference type="NCBI Taxonomy" id="1796615"/>
    <lineage>
        <taxon>Bacteria</taxon>
        <taxon>Bacillati</taxon>
        <taxon>Bacillota</taxon>
        <taxon>Clostridia</taxon>
        <taxon>Lachnospirales</taxon>
        <taxon>Lachnospiraceae</taxon>
        <taxon>Blautia</taxon>
    </lineage>
</organism>
<accession>A0ABV2M0D5</accession>
<dbReference type="Gene3D" id="1.20.1200.10">
    <property type="entry name" value="Cobalamin adenosyltransferase-like"/>
    <property type="match status" value="1"/>
</dbReference>
<reference evidence="16 17" key="1">
    <citation type="submission" date="2024-06" db="EMBL/GenBank/DDBJ databases">
        <title>Genomic Encyclopedia of Type Strains, Phase IV (KMG-IV): sequencing the most valuable type-strain genomes for metagenomic binning, comparative biology and taxonomic classification.</title>
        <authorList>
            <person name="Goeker M."/>
        </authorList>
    </citation>
    <scope>NUCLEOTIDE SEQUENCE [LARGE SCALE GENOMIC DNA]</scope>
    <source>
        <strain evidence="16 17">DSM 29492</strain>
    </source>
</reference>
<evidence type="ECO:0000256" key="12">
    <source>
        <dbReference type="ARBA" id="ARBA00048555"/>
    </source>
</evidence>
<comment type="caution">
    <text evidence="16">The sequence shown here is derived from an EMBL/GenBank/DDBJ whole genome shotgun (WGS) entry which is preliminary data.</text>
</comment>
<name>A0ABV2M0D5_9FIRM</name>
<comment type="similarity">
    <text evidence="2">Belongs to the Cob(I)alamin adenosyltransferase family.</text>
</comment>
<keyword evidence="8" id="KW-0067">ATP-binding</keyword>
<dbReference type="EMBL" id="JBEPMJ010000001">
    <property type="protein sequence ID" value="MET3748888.1"/>
    <property type="molecule type" value="Genomic_DNA"/>
</dbReference>
<evidence type="ECO:0000256" key="9">
    <source>
        <dbReference type="ARBA" id="ARBA00031529"/>
    </source>
</evidence>
<evidence type="ECO:0000256" key="2">
    <source>
        <dbReference type="ARBA" id="ARBA00007487"/>
    </source>
</evidence>
<evidence type="ECO:0000256" key="4">
    <source>
        <dbReference type="ARBA" id="ARBA00020963"/>
    </source>
</evidence>
<comment type="catalytic activity">
    <reaction evidence="13">
        <text>2 cob(II)alamin + reduced [electron-transfer flavoprotein] + 2 ATP = 2 adenosylcob(III)alamin + 2 triphosphate + oxidized [electron-transfer flavoprotein] + 3 H(+)</text>
        <dbReference type="Rhea" id="RHEA:28671"/>
        <dbReference type="Rhea" id="RHEA-COMP:10685"/>
        <dbReference type="Rhea" id="RHEA-COMP:10686"/>
        <dbReference type="ChEBI" id="CHEBI:15378"/>
        <dbReference type="ChEBI" id="CHEBI:16304"/>
        <dbReference type="ChEBI" id="CHEBI:18036"/>
        <dbReference type="ChEBI" id="CHEBI:18408"/>
        <dbReference type="ChEBI" id="CHEBI:30616"/>
        <dbReference type="ChEBI" id="CHEBI:57692"/>
        <dbReference type="ChEBI" id="CHEBI:58307"/>
        <dbReference type="EC" id="2.5.1.17"/>
    </reaction>
</comment>
<dbReference type="InterPro" id="IPR038084">
    <property type="entry name" value="PduO/GlcC-like_sf"/>
</dbReference>
<evidence type="ECO:0000256" key="1">
    <source>
        <dbReference type="ARBA" id="ARBA00005121"/>
    </source>
</evidence>
<dbReference type="RefSeq" id="WP_173752011.1">
    <property type="nucleotide sequence ID" value="NZ_BAABXP010000002.1"/>
</dbReference>
<dbReference type="PANTHER" id="PTHR12213:SF0">
    <property type="entry name" value="CORRINOID ADENOSYLTRANSFERASE MMAB"/>
    <property type="match status" value="1"/>
</dbReference>
<keyword evidence="17" id="KW-1185">Reference proteome</keyword>